<reference evidence="1" key="2">
    <citation type="journal article" date="2015" name="Fish Shellfish Immunol.">
        <title>Early steps in the European eel (Anguilla anguilla)-Vibrio vulnificus interaction in the gills: Role of the RtxA13 toxin.</title>
        <authorList>
            <person name="Callol A."/>
            <person name="Pajuelo D."/>
            <person name="Ebbesson L."/>
            <person name="Teles M."/>
            <person name="MacKenzie S."/>
            <person name="Amaro C."/>
        </authorList>
    </citation>
    <scope>NUCLEOTIDE SEQUENCE</scope>
</reference>
<accession>A0A0E9XZB7</accession>
<name>A0A0E9XZB7_ANGAN</name>
<sequence>MNSGPSSLNPRPAVREGRSYSTNYLLQAPPLLPSLLLRSLQNSGLREMPMSHL</sequence>
<dbReference type="EMBL" id="GBXM01000593">
    <property type="protein sequence ID" value="JAI07985.1"/>
    <property type="molecule type" value="Transcribed_RNA"/>
</dbReference>
<dbReference type="AlphaFoldDB" id="A0A0E9XZB7"/>
<organism evidence="1">
    <name type="scientific">Anguilla anguilla</name>
    <name type="common">European freshwater eel</name>
    <name type="synonym">Muraena anguilla</name>
    <dbReference type="NCBI Taxonomy" id="7936"/>
    <lineage>
        <taxon>Eukaryota</taxon>
        <taxon>Metazoa</taxon>
        <taxon>Chordata</taxon>
        <taxon>Craniata</taxon>
        <taxon>Vertebrata</taxon>
        <taxon>Euteleostomi</taxon>
        <taxon>Actinopterygii</taxon>
        <taxon>Neopterygii</taxon>
        <taxon>Teleostei</taxon>
        <taxon>Anguilliformes</taxon>
        <taxon>Anguillidae</taxon>
        <taxon>Anguilla</taxon>
    </lineage>
</organism>
<protein>
    <submittedName>
        <fullName evidence="1">Uncharacterized protein</fullName>
    </submittedName>
</protein>
<reference evidence="1" key="1">
    <citation type="submission" date="2014-11" db="EMBL/GenBank/DDBJ databases">
        <authorList>
            <person name="Amaro Gonzalez C."/>
        </authorList>
    </citation>
    <scope>NUCLEOTIDE SEQUENCE</scope>
</reference>
<evidence type="ECO:0000313" key="1">
    <source>
        <dbReference type="EMBL" id="JAI07985.1"/>
    </source>
</evidence>
<proteinExistence type="predicted"/>